<dbReference type="InterPro" id="IPR019812">
    <property type="entry name" value="Hydgase_assmbl_chp_CS"/>
</dbReference>
<comment type="similarity">
    <text evidence="1">Belongs to the HupF/HypC family.</text>
</comment>
<dbReference type="AlphaFoldDB" id="A0A7W6WKV2"/>
<dbReference type="GO" id="GO:0051604">
    <property type="term" value="P:protein maturation"/>
    <property type="evidence" value="ECO:0007669"/>
    <property type="project" value="TreeGrafter"/>
</dbReference>
<comment type="caution">
    <text evidence="2">The sequence shown here is derived from an EMBL/GenBank/DDBJ whole genome shotgun (WGS) entry which is preliminary data.</text>
</comment>
<dbReference type="RefSeq" id="WP_184435336.1">
    <property type="nucleotide sequence ID" value="NZ_JACIGI010000016.1"/>
</dbReference>
<keyword evidence="3" id="KW-1185">Reference proteome</keyword>
<dbReference type="PANTHER" id="PTHR35177:SF2">
    <property type="entry name" value="HYDROGENASE MATURATION FACTOR HYBG"/>
    <property type="match status" value="1"/>
</dbReference>
<gene>
    <name evidence="2" type="ORF">GGD88_002185</name>
</gene>
<dbReference type="InterPro" id="IPR001109">
    <property type="entry name" value="Hydrogenase_HupF/HypC"/>
</dbReference>
<evidence type="ECO:0000313" key="2">
    <source>
        <dbReference type="EMBL" id="MBB4286455.1"/>
    </source>
</evidence>
<dbReference type="Gene3D" id="2.30.30.140">
    <property type="match status" value="1"/>
</dbReference>
<protein>
    <submittedName>
        <fullName evidence="2">Hydrogenase expression/formation protein HypC</fullName>
    </submittedName>
</protein>
<name>A0A7W6WKV2_9PROT</name>
<dbReference type="GO" id="GO:1902670">
    <property type="term" value="F:carbon dioxide binding"/>
    <property type="evidence" value="ECO:0007669"/>
    <property type="project" value="TreeGrafter"/>
</dbReference>
<dbReference type="Proteomes" id="UP000555728">
    <property type="component" value="Unassembled WGS sequence"/>
</dbReference>
<dbReference type="PRINTS" id="PR00445">
    <property type="entry name" value="HUPFHYPC"/>
</dbReference>
<dbReference type="SUPFAM" id="SSF159127">
    <property type="entry name" value="HupF/HypC-like"/>
    <property type="match status" value="1"/>
</dbReference>
<dbReference type="NCBIfam" id="TIGR00074">
    <property type="entry name" value="hypC_hupF"/>
    <property type="match status" value="1"/>
</dbReference>
<evidence type="ECO:0000256" key="1">
    <source>
        <dbReference type="ARBA" id="ARBA00006018"/>
    </source>
</evidence>
<dbReference type="EMBL" id="JACIGI010000016">
    <property type="protein sequence ID" value="MBB4286455.1"/>
    <property type="molecule type" value="Genomic_DNA"/>
</dbReference>
<sequence length="101" mass="10687">MCLGIPMRIEVVSGIQAQCVGRGGPRTVSLALLDPPPVGAWVLVHRDTAHAVLSADEAHQIAQALEALDTALDGGSVDHLFADLVDRAPELPPHLRRTPES</sequence>
<evidence type="ECO:0000313" key="3">
    <source>
        <dbReference type="Proteomes" id="UP000555728"/>
    </source>
</evidence>
<dbReference type="PANTHER" id="PTHR35177">
    <property type="entry name" value="HYDROGENASE MATURATION FACTOR HYBG"/>
    <property type="match status" value="1"/>
</dbReference>
<dbReference type="Pfam" id="PF01455">
    <property type="entry name" value="HupF_HypC"/>
    <property type="match status" value="1"/>
</dbReference>
<proteinExistence type="inferred from homology"/>
<organism evidence="2 3">
    <name type="scientific">Roseospira goensis</name>
    <dbReference type="NCBI Taxonomy" id="391922"/>
    <lineage>
        <taxon>Bacteria</taxon>
        <taxon>Pseudomonadati</taxon>
        <taxon>Pseudomonadota</taxon>
        <taxon>Alphaproteobacteria</taxon>
        <taxon>Rhodospirillales</taxon>
        <taxon>Rhodospirillaceae</taxon>
        <taxon>Roseospira</taxon>
    </lineage>
</organism>
<dbReference type="GO" id="GO:0005506">
    <property type="term" value="F:iron ion binding"/>
    <property type="evidence" value="ECO:0007669"/>
    <property type="project" value="TreeGrafter"/>
</dbReference>
<dbReference type="PROSITE" id="PS01097">
    <property type="entry name" value="HUPF_HYPC"/>
    <property type="match status" value="1"/>
</dbReference>
<accession>A0A7W6WKV2</accession>
<reference evidence="2 3" key="1">
    <citation type="submission" date="2020-08" db="EMBL/GenBank/DDBJ databases">
        <title>Genome sequencing of Purple Non-Sulfur Bacteria from various extreme environments.</title>
        <authorList>
            <person name="Mayer M."/>
        </authorList>
    </citation>
    <scope>NUCLEOTIDE SEQUENCE [LARGE SCALE GENOMIC DNA]</scope>
    <source>
        <strain evidence="2 3">JA135</strain>
    </source>
</reference>